<evidence type="ECO:0000256" key="2">
    <source>
        <dbReference type="ARBA" id="ARBA00022723"/>
    </source>
</evidence>
<evidence type="ECO:0000259" key="6">
    <source>
        <dbReference type="PROSITE" id="PS51007"/>
    </source>
</evidence>
<dbReference type="RefSeq" id="WP_310227022.1">
    <property type="nucleotide sequence ID" value="NZ_JAVDWV010000017.1"/>
</dbReference>
<accession>A0ABU1X4V4</accession>
<dbReference type="InterPro" id="IPR009056">
    <property type="entry name" value="Cyt_c-like_dom"/>
</dbReference>
<dbReference type="InterPro" id="IPR036909">
    <property type="entry name" value="Cyt_c-like_dom_sf"/>
</dbReference>
<keyword evidence="3 4" id="KW-0408">Iron</keyword>
<evidence type="ECO:0000256" key="3">
    <source>
        <dbReference type="ARBA" id="ARBA00023004"/>
    </source>
</evidence>
<evidence type="ECO:0000313" key="7">
    <source>
        <dbReference type="EMBL" id="MDR7156596.1"/>
    </source>
</evidence>
<dbReference type="InterPro" id="IPR051459">
    <property type="entry name" value="Cytochrome_c-type_DH"/>
</dbReference>
<keyword evidence="5" id="KW-0732">Signal</keyword>
<dbReference type="PANTHER" id="PTHR35008">
    <property type="entry name" value="BLL4482 PROTEIN-RELATED"/>
    <property type="match status" value="1"/>
</dbReference>
<evidence type="ECO:0000256" key="5">
    <source>
        <dbReference type="SAM" id="SignalP"/>
    </source>
</evidence>
<dbReference type="Gene3D" id="1.10.760.10">
    <property type="entry name" value="Cytochrome c-like domain"/>
    <property type="match status" value="1"/>
</dbReference>
<dbReference type="PROSITE" id="PS51007">
    <property type="entry name" value="CYTC"/>
    <property type="match status" value="1"/>
</dbReference>
<dbReference type="Pfam" id="PF13442">
    <property type="entry name" value="Cytochrome_CBB3"/>
    <property type="match status" value="1"/>
</dbReference>
<proteinExistence type="predicted"/>
<evidence type="ECO:0000256" key="1">
    <source>
        <dbReference type="ARBA" id="ARBA00022617"/>
    </source>
</evidence>
<keyword evidence="2 4" id="KW-0479">Metal-binding</keyword>
<dbReference type="PANTHER" id="PTHR35008:SF9">
    <property type="entry name" value="CYTOCHROME C DOMAIN-CONTAINING PROTEIN"/>
    <property type="match status" value="1"/>
</dbReference>
<name>A0ABU1X4V4_SPHXE</name>
<organism evidence="7 8">
    <name type="scientific">Sphingobium xenophagum</name>
    <dbReference type="NCBI Taxonomy" id="121428"/>
    <lineage>
        <taxon>Bacteria</taxon>
        <taxon>Pseudomonadati</taxon>
        <taxon>Pseudomonadota</taxon>
        <taxon>Alphaproteobacteria</taxon>
        <taxon>Sphingomonadales</taxon>
        <taxon>Sphingomonadaceae</taxon>
        <taxon>Sphingobium</taxon>
    </lineage>
</organism>
<dbReference type="Proteomes" id="UP001267638">
    <property type="component" value="Unassembled WGS sequence"/>
</dbReference>
<keyword evidence="1 4" id="KW-0349">Heme</keyword>
<feature type="domain" description="Cytochrome c" evidence="6">
    <location>
        <begin position="29"/>
        <end position="107"/>
    </location>
</feature>
<gene>
    <name evidence="7" type="ORF">J2W40_003440</name>
</gene>
<comment type="caution">
    <text evidence="7">The sequence shown here is derived from an EMBL/GenBank/DDBJ whole genome shotgun (WGS) entry which is preliminary data.</text>
</comment>
<evidence type="ECO:0000256" key="4">
    <source>
        <dbReference type="PROSITE-ProRule" id="PRU00433"/>
    </source>
</evidence>
<feature type="signal peptide" evidence="5">
    <location>
        <begin position="1"/>
        <end position="19"/>
    </location>
</feature>
<protein>
    <submittedName>
        <fullName evidence="7">Mono/diheme cytochrome c family protein</fullName>
    </submittedName>
</protein>
<dbReference type="EMBL" id="JAVDWV010000017">
    <property type="protein sequence ID" value="MDR7156596.1"/>
    <property type="molecule type" value="Genomic_DNA"/>
</dbReference>
<sequence>MVAPLLFLVAGALASPAHSDTPGSAQAKNKTIDGAKIYKQICAACHMANAMGSGAGAIPALARDRNLANPVYPIGILITGKGAMPPMSDMLSPAQMAAVLTYVRTNFGNDYRQPVTELDVKRLAGPKKIME</sequence>
<feature type="chain" id="PRO_5046080405" evidence="5">
    <location>
        <begin position="20"/>
        <end position="131"/>
    </location>
</feature>
<reference evidence="7 8" key="1">
    <citation type="submission" date="2023-07" db="EMBL/GenBank/DDBJ databases">
        <title>Sorghum-associated microbial communities from plants grown in Nebraska, USA.</title>
        <authorList>
            <person name="Schachtman D."/>
        </authorList>
    </citation>
    <scope>NUCLEOTIDE SEQUENCE [LARGE SCALE GENOMIC DNA]</scope>
    <source>
        <strain evidence="7 8">4256</strain>
    </source>
</reference>
<evidence type="ECO:0000313" key="8">
    <source>
        <dbReference type="Proteomes" id="UP001267638"/>
    </source>
</evidence>
<dbReference type="SUPFAM" id="SSF46626">
    <property type="entry name" value="Cytochrome c"/>
    <property type="match status" value="1"/>
</dbReference>
<keyword evidence="8" id="KW-1185">Reference proteome</keyword>